<feature type="transmembrane region" description="Helical" evidence="9">
    <location>
        <begin position="129"/>
        <end position="147"/>
    </location>
</feature>
<dbReference type="PANTHER" id="PTHR35011:SF2">
    <property type="entry name" value="2,3-DIKETO-L-GULONATE TRAP TRANSPORTER SMALL PERMEASE PROTEIN YIAM"/>
    <property type="match status" value="1"/>
</dbReference>
<dbReference type="EMBL" id="FRCR01000013">
    <property type="protein sequence ID" value="SHM80442.1"/>
    <property type="molecule type" value="Genomic_DNA"/>
</dbReference>
<evidence type="ECO:0000256" key="7">
    <source>
        <dbReference type="ARBA" id="ARBA00023136"/>
    </source>
</evidence>
<dbReference type="PANTHER" id="PTHR35011">
    <property type="entry name" value="2,3-DIKETO-L-GULONATE TRAP TRANSPORTER SMALL PERMEASE PROTEIN YIAM"/>
    <property type="match status" value="1"/>
</dbReference>
<dbReference type="OrthoDB" id="9814265at2"/>
<evidence type="ECO:0000256" key="5">
    <source>
        <dbReference type="ARBA" id="ARBA00022692"/>
    </source>
</evidence>
<evidence type="ECO:0000256" key="6">
    <source>
        <dbReference type="ARBA" id="ARBA00022989"/>
    </source>
</evidence>
<evidence type="ECO:0000256" key="9">
    <source>
        <dbReference type="SAM" id="Phobius"/>
    </source>
</evidence>
<name>A0A1M7LQJ5_9FIRM</name>
<dbReference type="GO" id="GO:0015740">
    <property type="term" value="P:C4-dicarboxylate transport"/>
    <property type="evidence" value="ECO:0007669"/>
    <property type="project" value="TreeGrafter"/>
</dbReference>
<organism evidence="11 12">
    <name type="scientific">Caldanaerovirga acetigignens</name>
    <dbReference type="NCBI Taxonomy" id="447595"/>
    <lineage>
        <taxon>Bacteria</taxon>
        <taxon>Bacillati</taxon>
        <taxon>Bacillota</taxon>
        <taxon>Clostridia</taxon>
        <taxon>Thermosediminibacterales</taxon>
        <taxon>Thermosediminibacteraceae</taxon>
        <taxon>Caldanaerovirga</taxon>
    </lineage>
</organism>
<keyword evidence="4" id="KW-0997">Cell inner membrane</keyword>
<dbReference type="STRING" id="447595.SAMN05660826_02004"/>
<feature type="transmembrane region" description="Helical" evidence="9">
    <location>
        <begin position="88"/>
        <end position="109"/>
    </location>
</feature>
<keyword evidence="6 9" id="KW-1133">Transmembrane helix</keyword>
<keyword evidence="3" id="KW-1003">Cell membrane</keyword>
<comment type="similarity">
    <text evidence="8">Belongs to the TRAP transporter small permease family.</text>
</comment>
<evidence type="ECO:0000259" key="10">
    <source>
        <dbReference type="Pfam" id="PF04290"/>
    </source>
</evidence>
<evidence type="ECO:0000256" key="8">
    <source>
        <dbReference type="ARBA" id="ARBA00038436"/>
    </source>
</evidence>
<evidence type="ECO:0000256" key="1">
    <source>
        <dbReference type="ARBA" id="ARBA00004429"/>
    </source>
</evidence>
<proteinExistence type="inferred from homology"/>
<evidence type="ECO:0000256" key="4">
    <source>
        <dbReference type="ARBA" id="ARBA00022519"/>
    </source>
</evidence>
<keyword evidence="12" id="KW-1185">Reference proteome</keyword>
<keyword evidence="2" id="KW-0813">Transport</keyword>
<dbReference type="InterPro" id="IPR055348">
    <property type="entry name" value="DctQ"/>
</dbReference>
<dbReference type="GO" id="GO:0022857">
    <property type="term" value="F:transmembrane transporter activity"/>
    <property type="evidence" value="ECO:0007669"/>
    <property type="project" value="TreeGrafter"/>
</dbReference>
<reference evidence="12" key="1">
    <citation type="submission" date="2016-11" db="EMBL/GenBank/DDBJ databases">
        <authorList>
            <person name="Varghese N."/>
            <person name="Submissions S."/>
        </authorList>
    </citation>
    <scope>NUCLEOTIDE SEQUENCE [LARGE SCALE GENOMIC DNA]</scope>
    <source>
        <strain evidence="12">DSM 18802</strain>
    </source>
</reference>
<protein>
    <submittedName>
        <fullName evidence="11">TRAP-type C4-dicarboxylate transport system, small permease component</fullName>
    </submittedName>
</protein>
<dbReference type="Proteomes" id="UP000184375">
    <property type="component" value="Unassembled WGS sequence"/>
</dbReference>
<feature type="domain" description="Tripartite ATP-independent periplasmic transporters DctQ component" evidence="10">
    <location>
        <begin position="26"/>
        <end position="153"/>
    </location>
</feature>
<dbReference type="GO" id="GO:0005886">
    <property type="term" value="C:plasma membrane"/>
    <property type="evidence" value="ECO:0007669"/>
    <property type="project" value="UniProtKB-SubCell"/>
</dbReference>
<evidence type="ECO:0000256" key="2">
    <source>
        <dbReference type="ARBA" id="ARBA00022448"/>
    </source>
</evidence>
<comment type="subcellular location">
    <subcellularLocation>
        <location evidence="1">Cell inner membrane</location>
        <topology evidence="1">Multi-pass membrane protein</topology>
    </subcellularLocation>
</comment>
<evidence type="ECO:0000313" key="12">
    <source>
        <dbReference type="Proteomes" id="UP000184375"/>
    </source>
</evidence>
<dbReference type="RefSeq" id="WP_073258051.1">
    <property type="nucleotide sequence ID" value="NZ_FRCR01000013.1"/>
</dbReference>
<accession>A0A1M7LQJ5</accession>
<evidence type="ECO:0000256" key="3">
    <source>
        <dbReference type="ARBA" id="ARBA00022475"/>
    </source>
</evidence>
<keyword evidence="7 9" id="KW-0472">Membrane</keyword>
<dbReference type="AlphaFoldDB" id="A0A1M7LQJ5"/>
<feature type="transmembrane region" description="Helical" evidence="9">
    <location>
        <begin position="50"/>
        <end position="67"/>
    </location>
</feature>
<gene>
    <name evidence="11" type="ORF">SAMN05660826_02004</name>
</gene>
<dbReference type="Pfam" id="PF04290">
    <property type="entry name" value="DctQ"/>
    <property type="match status" value="1"/>
</dbReference>
<evidence type="ECO:0000313" key="11">
    <source>
        <dbReference type="EMBL" id="SHM80442.1"/>
    </source>
</evidence>
<sequence length="158" mass="18395">MNILYWISAVSDKVFRFLTTLFFVVMFLVYFGQVVLRYFFRTGLPWAEELVRYLMISMTYIGATILTKEGSQICMTLIEDVFPKTKRLLHFIQYIFTTIFYLIVTWLAILAMRVAQTQKSPAMGLPMSVIYSVIPLSAIFMIIHLMVKIHEIIKGGEK</sequence>
<feature type="transmembrane region" description="Helical" evidence="9">
    <location>
        <begin position="14"/>
        <end position="38"/>
    </location>
</feature>
<keyword evidence="5 9" id="KW-0812">Transmembrane</keyword>
<dbReference type="InterPro" id="IPR007387">
    <property type="entry name" value="TRAP_DctQ"/>
</dbReference>